<evidence type="ECO:0000313" key="1">
    <source>
        <dbReference type="EMBL" id="CAG8746302.1"/>
    </source>
</evidence>
<sequence>IRSQTSLNSVNNEDYSDQNLQENFLEKSQHVNSDFECNFSMASDMLSSELDTLNSTSDMDTLSSTSDSLKEIELQSKVRTESTQTIVDSGIDFQALPREYGPYFKNFTEMSFFTWVTKHMI</sequence>
<feature type="non-terminal residue" evidence="1">
    <location>
        <position position="1"/>
    </location>
</feature>
<gene>
    <name evidence="1" type="ORF">DHETER_LOCUS14367</name>
</gene>
<accession>A0ACA9QDF7</accession>
<organism evidence="1 2">
    <name type="scientific">Dentiscutata heterogama</name>
    <dbReference type="NCBI Taxonomy" id="1316150"/>
    <lineage>
        <taxon>Eukaryota</taxon>
        <taxon>Fungi</taxon>
        <taxon>Fungi incertae sedis</taxon>
        <taxon>Mucoromycota</taxon>
        <taxon>Glomeromycotina</taxon>
        <taxon>Glomeromycetes</taxon>
        <taxon>Diversisporales</taxon>
        <taxon>Gigasporaceae</taxon>
        <taxon>Dentiscutata</taxon>
    </lineage>
</organism>
<comment type="caution">
    <text evidence="1">The sequence shown here is derived from an EMBL/GenBank/DDBJ whole genome shotgun (WGS) entry which is preliminary data.</text>
</comment>
<keyword evidence="2" id="KW-1185">Reference proteome</keyword>
<dbReference type="Proteomes" id="UP000789702">
    <property type="component" value="Unassembled WGS sequence"/>
</dbReference>
<evidence type="ECO:0000313" key="2">
    <source>
        <dbReference type="Proteomes" id="UP000789702"/>
    </source>
</evidence>
<proteinExistence type="predicted"/>
<protein>
    <submittedName>
        <fullName evidence="1">3622_t:CDS:1</fullName>
    </submittedName>
</protein>
<feature type="non-terminal residue" evidence="1">
    <location>
        <position position="121"/>
    </location>
</feature>
<dbReference type="EMBL" id="CAJVPU010043741">
    <property type="protein sequence ID" value="CAG8746302.1"/>
    <property type="molecule type" value="Genomic_DNA"/>
</dbReference>
<name>A0ACA9QDF7_9GLOM</name>
<reference evidence="1" key="1">
    <citation type="submission" date="2021-06" db="EMBL/GenBank/DDBJ databases">
        <authorList>
            <person name="Kallberg Y."/>
            <person name="Tangrot J."/>
            <person name="Rosling A."/>
        </authorList>
    </citation>
    <scope>NUCLEOTIDE SEQUENCE</scope>
    <source>
        <strain evidence="1">IL203A</strain>
    </source>
</reference>